<evidence type="ECO:0000256" key="1">
    <source>
        <dbReference type="ARBA" id="ARBA00004831"/>
    </source>
</evidence>
<dbReference type="InterPro" id="IPR002042">
    <property type="entry name" value="Uricase"/>
</dbReference>
<organism evidence="7 8">
    <name type="scientific">Salininema proteolyticum</name>
    <dbReference type="NCBI Taxonomy" id="1607685"/>
    <lineage>
        <taxon>Bacteria</taxon>
        <taxon>Bacillati</taxon>
        <taxon>Actinomycetota</taxon>
        <taxon>Actinomycetes</taxon>
        <taxon>Glycomycetales</taxon>
        <taxon>Glycomycetaceae</taxon>
        <taxon>Salininema</taxon>
    </lineage>
</organism>
<comment type="similarity">
    <text evidence="2 5 6">Belongs to the uricase family.</text>
</comment>
<dbReference type="Proteomes" id="UP001595823">
    <property type="component" value="Unassembled WGS sequence"/>
</dbReference>
<keyword evidence="8" id="KW-1185">Reference proteome</keyword>
<comment type="function">
    <text evidence="5 6">Catalyzes the oxidation of uric acid to 5-hydroxyisourate, which is further processed to form (S)-allantoin.</text>
</comment>
<dbReference type="EC" id="1.7.3.3" evidence="5 6"/>
<comment type="caution">
    <text evidence="7">The sequence shown here is derived from an EMBL/GenBank/DDBJ whole genome shotgun (WGS) entry which is preliminary data.</text>
</comment>
<gene>
    <name evidence="7" type="primary">pucL</name>
    <name evidence="7" type="ORF">ACFPET_21115</name>
</gene>
<evidence type="ECO:0000256" key="2">
    <source>
        <dbReference type="ARBA" id="ARBA00009760"/>
    </source>
</evidence>
<dbReference type="RefSeq" id="WP_380624945.1">
    <property type="nucleotide sequence ID" value="NZ_JBHSDK010000058.1"/>
</dbReference>
<dbReference type="GO" id="GO:0004846">
    <property type="term" value="F:urate oxidase activity"/>
    <property type="evidence" value="ECO:0007669"/>
    <property type="project" value="UniProtKB-EC"/>
</dbReference>
<evidence type="ECO:0000256" key="4">
    <source>
        <dbReference type="ARBA" id="ARBA00023002"/>
    </source>
</evidence>
<dbReference type="PRINTS" id="PR00093">
    <property type="entry name" value="URICASE"/>
</dbReference>
<dbReference type="EMBL" id="JBHSDK010000058">
    <property type="protein sequence ID" value="MFC4337698.1"/>
    <property type="molecule type" value="Genomic_DNA"/>
</dbReference>
<keyword evidence="3 5" id="KW-0659">Purine metabolism</keyword>
<dbReference type="PANTHER" id="PTHR42874:SF1">
    <property type="entry name" value="URICASE"/>
    <property type="match status" value="1"/>
</dbReference>
<reference evidence="8" key="1">
    <citation type="journal article" date="2019" name="Int. J. Syst. Evol. Microbiol.">
        <title>The Global Catalogue of Microorganisms (GCM) 10K type strain sequencing project: providing services to taxonomists for standard genome sequencing and annotation.</title>
        <authorList>
            <consortium name="The Broad Institute Genomics Platform"/>
            <consortium name="The Broad Institute Genome Sequencing Center for Infectious Disease"/>
            <person name="Wu L."/>
            <person name="Ma J."/>
        </authorList>
    </citation>
    <scope>NUCLEOTIDE SEQUENCE [LARGE SCALE GENOMIC DNA]</scope>
    <source>
        <strain evidence="8">IBRC-M 10908</strain>
    </source>
</reference>
<comment type="catalytic activity">
    <reaction evidence="5 6">
        <text>urate + O2 + H2O = 5-hydroxyisourate + H2O2</text>
        <dbReference type="Rhea" id="RHEA:21368"/>
        <dbReference type="ChEBI" id="CHEBI:15377"/>
        <dbReference type="ChEBI" id="CHEBI:15379"/>
        <dbReference type="ChEBI" id="CHEBI:16240"/>
        <dbReference type="ChEBI" id="CHEBI:17775"/>
        <dbReference type="ChEBI" id="CHEBI:18072"/>
        <dbReference type="EC" id="1.7.3.3"/>
    </reaction>
</comment>
<sequence length="275" mass="30624">MAIELGSNRYGKAETRVVRVVRDSERHEIVDLNVSVALAGDLDDTHLTGANDKVLPTDTQKNTVFAFARDGIESAEEFGARLGEHFTGSQESIDRATVTLQEYTWTRHGDHTFSRGDGGEHKQATVVYENGRPDVTVGLRDLLVLNSTDSEFTGYIVDEYTTLAPATDRILATAVTADWHFSETDVDWNKAYTAARTALIEAFRDTYSLSLQQTLYAMGAKVIEVLPQVDRVTLTLPNKHHFLVDLEPFELDNPGLVFFAADRPYGLIEGTVERR</sequence>
<evidence type="ECO:0000256" key="5">
    <source>
        <dbReference type="PIRNR" id="PIRNR000241"/>
    </source>
</evidence>
<protein>
    <recommendedName>
        <fullName evidence="5 6">Uricase</fullName>
        <ecNumber evidence="5 6">1.7.3.3</ecNumber>
    </recommendedName>
    <alternativeName>
        <fullName evidence="5">Urate oxidase</fullName>
    </alternativeName>
</protein>
<evidence type="ECO:0000256" key="3">
    <source>
        <dbReference type="ARBA" id="ARBA00022631"/>
    </source>
</evidence>
<evidence type="ECO:0000313" key="8">
    <source>
        <dbReference type="Proteomes" id="UP001595823"/>
    </source>
</evidence>
<evidence type="ECO:0000313" key="7">
    <source>
        <dbReference type="EMBL" id="MFC4337698.1"/>
    </source>
</evidence>
<keyword evidence="4 5" id="KW-0560">Oxidoreductase</keyword>
<comment type="pathway">
    <text evidence="1 5">Purine metabolism; urate degradation; (S)-allantoin from urate: step 1/3.</text>
</comment>
<accession>A0ABV8U4V3</accession>
<proteinExistence type="inferred from homology"/>
<dbReference type="PANTHER" id="PTHR42874">
    <property type="entry name" value="URICASE"/>
    <property type="match status" value="1"/>
</dbReference>
<name>A0ABV8U4V3_9ACTN</name>
<dbReference type="NCBIfam" id="TIGR03383">
    <property type="entry name" value="urate_oxi"/>
    <property type="match status" value="1"/>
</dbReference>
<dbReference type="PIRSF" id="PIRSF000241">
    <property type="entry name" value="Urate_oxidase"/>
    <property type="match status" value="1"/>
</dbReference>
<dbReference type="Gene3D" id="3.10.270.10">
    <property type="entry name" value="Urate Oxidase"/>
    <property type="match status" value="1"/>
</dbReference>
<dbReference type="Pfam" id="PF01014">
    <property type="entry name" value="Uricase"/>
    <property type="match status" value="1"/>
</dbReference>
<evidence type="ECO:0000256" key="6">
    <source>
        <dbReference type="RuleBase" id="RU004455"/>
    </source>
</evidence>
<dbReference type="SUPFAM" id="SSF55620">
    <property type="entry name" value="Tetrahydrobiopterin biosynthesis enzymes-like"/>
    <property type="match status" value="2"/>
</dbReference>